<dbReference type="Pfam" id="PF00535">
    <property type="entry name" value="Glycos_transf_2"/>
    <property type="match status" value="1"/>
</dbReference>
<accession>A0A7I7XBE7</accession>
<reference evidence="5 6" key="1">
    <citation type="journal article" date="2019" name="Emerg. Microbes Infect.">
        <title>Comprehensive subspecies identification of 175 nontuberculous mycobacteria species based on 7547 genomic profiles.</title>
        <authorList>
            <person name="Matsumoto Y."/>
            <person name="Kinjo T."/>
            <person name="Motooka D."/>
            <person name="Nabeya D."/>
            <person name="Jung N."/>
            <person name="Uechi K."/>
            <person name="Horii T."/>
            <person name="Iida T."/>
            <person name="Fujita J."/>
            <person name="Nakamura S."/>
        </authorList>
    </citation>
    <scope>NUCLEOTIDE SEQUENCE [LARGE SCALE GENOMIC DNA]</scope>
    <source>
        <strain evidence="5 6">JCM 13574</strain>
    </source>
</reference>
<name>A0A7I7XBE7_9MYCO</name>
<dbReference type="PANTHER" id="PTHR30244">
    <property type="entry name" value="TRANSAMINASE"/>
    <property type="match status" value="1"/>
</dbReference>
<dbReference type="InterPro" id="IPR015421">
    <property type="entry name" value="PyrdxlP-dep_Trfase_major"/>
</dbReference>
<dbReference type="Pfam" id="PF01041">
    <property type="entry name" value="DegT_DnrJ_EryC1"/>
    <property type="match status" value="1"/>
</dbReference>
<dbReference type="GO" id="GO:0000271">
    <property type="term" value="P:polysaccharide biosynthetic process"/>
    <property type="evidence" value="ECO:0007669"/>
    <property type="project" value="TreeGrafter"/>
</dbReference>
<comment type="similarity">
    <text evidence="2 3">Belongs to the DegT/DnrJ/EryC1 family.</text>
</comment>
<dbReference type="SUPFAM" id="SSF53383">
    <property type="entry name" value="PLP-dependent transferases"/>
    <property type="match status" value="1"/>
</dbReference>
<dbReference type="GO" id="GO:0030170">
    <property type="term" value="F:pyridoxal phosphate binding"/>
    <property type="evidence" value="ECO:0007669"/>
    <property type="project" value="TreeGrafter"/>
</dbReference>
<proteinExistence type="inferred from homology"/>
<evidence type="ECO:0000256" key="3">
    <source>
        <dbReference type="RuleBase" id="RU004508"/>
    </source>
</evidence>
<dbReference type="RefSeq" id="WP_163734341.1">
    <property type="nucleotide sequence ID" value="NZ_AP022610.1"/>
</dbReference>
<evidence type="ECO:0000313" key="6">
    <source>
        <dbReference type="Proteomes" id="UP000466517"/>
    </source>
</evidence>
<sequence length="597" mass="63898">MTFAGADKDGANLVSILLPCSERPYAVETRAIPSVLAQTHRDWELIVVSDTENNARMRAAVARFDDPRITYVEVPRSGDGVRRGSPTARARALNLGQRLATGTALFLLDEDSEYLPHHLEASRQAMSAASADLVAGPVTVSDPNTGGGLAVDAAGALQTVPASVAFAARWQDVDFPEDTDFPGDADGQPERAKWTAMRDAGAHVVELTAPGIVSHGDDATGRVRVSMPSLPETARLHELVDAIAYTRQLSNHGPINAKLETGLAEYIGARHVITAASGDTALGMALIYAASRSDDRDEVVLPSYTFPSTVNCVVRAGLTPVFCDIEPENLCASAATMAPLVTERTLALVPVLAHGAPCEIDGIQDLADESGALLITDAAAALGATVGGRKVGTFGDMEMFSLSSTKVLTAGEGGFLSLGDDDTLARLREIGRYGLDGSFSCVAPGVNGRLAEWSAGLALAGIDRLDEWLVARRRTATHYEQGLADLEHLRVIPHHVADRIGTAKDVVLVVESPALRDELAERLLRNRIETRPYFRPVHVMSPFKHLVRAPLEVTDQLADRMLSLPITNEIPESTTQHVIDVLRFELEDLVARSSLRA</sequence>
<evidence type="ECO:0000313" key="5">
    <source>
        <dbReference type="EMBL" id="BBZ27089.1"/>
    </source>
</evidence>
<dbReference type="AlphaFoldDB" id="A0A7I7XBE7"/>
<dbReference type="InterPro" id="IPR015424">
    <property type="entry name" value="PyrdxlP-dep_Trfase"/>
</dbReference>
<dbReference type="InterPro" id="IPR001173">
    <property type="entry name" value="Glyco_trans_2-like"/>
</dbReference>
<dbReference type="KEGG" id="mmag:MMAD_13840"/>
<dbReference type="PANTHER" id="PTHR30244:SF9">
    <property type="entry name" value="PROTEIN RV3402C"/>
    <property type="match status" value="1"/>
</dbReference>
<feature type="domain" description="Glycosyltransferase 2-like" evidence="4">
    <location>
        <begin position="17"/>
        <end position="145"/>
    </location>
</feature>
<dbReference type="Proteomes" id="UP000466517">
    <property type="component" value="Chromosome"/>
</dbReference>
<dbReference type="InterPro" id="IPR000653">
    <property type="entry name" value="DegT/StrS_aminotransferase"/>
</dbReference>
<dbReference type="Gene3D" id="3.90.550.10">
    <property type="entry name" value="Spore Coat Polysaccharide Biosynthesis Protein SpsA, Chain A"/>
    <property type="match status" value="1"/>
</dbReference>
<dbReference type="InterPro" id="IPR029044">
    <property type="entry name" value="Nucleotide-diphossugar_trans"/>
</dbReference>
<dbReference type="Gene3D" id="3.40.640.10">
    <property type="entry name" value="Type I PLP-dependent aspartate aminotransferase-like (Major domain)"/>
    <property type="match status" value="1"/>
</dbReference>
<dbReference type="SUPFAM" id="SSF53448">
    <property type="entry name" value="Nucleotide-diphospho-sugar transferases"/>
    <property type="match status" value="1"/>
</dbReference>
<keyword evidence="1 3" id="KW-0663">Pyridoxal phosphate</keyword>
<keyword evidence="6" id="KW-1185">Reference proteome</keyword>
<evidence type="ECO:0000256" key="2">
    <source>
        <dbReference type="ARBA" id="ARBA00037999"/>
    </source>
</evidence>
<dbReference type="GO" id="GO:0008483">
    <property type="term" value="F:transaminase activity"/>
    <property type="evidence" value="ECO:0007669"/>
    <property type="project" value="TreeGrafter"/>
</dbReference>
<gene>
    <name evidence="5" type="ORF">MMAD_13840</name>
</gene>
<organism evidence="5 6">
    <name type="scientific">Mycolicibacterium madagascariense</name>
    <dbReference type="NCBI Taxonomy" id="212765"/>
    <lineage>
        <taxon>Bacteria</taxon>
        <taxon>Bacillati</taxon>
        <taxon>Actinomycetota</taxon>
        <taxon>Actinomycetes</taxon>
        <taxon>Mycobacteriales</taxon>
        <taxon>Mycobacteriaceae</taxon>
        <taxon>Mycolicibacterium</taxon>
    </lineage>
</organism>
<dbReference type="EMBL" id="AP022610">
    <property type="protein sequence ID" value="BBZ27089.1"/>
    <property type="molecule type" value="Genomic_DNA"/>
</dbReference>
<evidence type="ECO:0000256" key="1">
    <source>
        <dbReference type="ARBA" id="ARBA00022898"/>
    </source>
</evidence>
<evidence type="ECO:0000259" key="4">
    <source>
        <dbReference type="Pfam" id="PF00535"/>
    </source>
</evidence>
<protein>
    <recommendedName>
        <fullName evidence="4">Glycosyltransferase 2-like domain-containing protein</fullName>
    </recommendedName>
</protein>